<accession>A0A085GKQ7</accession>
<evidence type="ECO:0000259" key="1">
    <source>
        <dbReference type="Pfam" id="PF12680"/>
    </source>
</evidence>
<dbReference type="EMBL" id="JMPJ01000029">
    <property type="protein sequence ID" value="KFC84302.1"/>
    <property type="molecule type" value="Genomic_DNA"/>
</dbReference>
<dbReference type="Proteomes" id="UP000028640">
    <property type="component" value="Unassembled WGS sequence"/>
</dbReference>
<keyword evidence="3" id="KW-1185">Reference proteome</keyword>
<dbReference type="Pfam" id="PF12680">
    <property type="entry name" value="SnoaL_2"/>
    <property type="match status" value="1"/>
</dbReference>
<dbReference type="InterPro" id="IPR037401">
    <property type="entry name" value="SnoaL-like"/>
</dbReference>
<evidence type="ECO:0000313" key="2">
    <source>
        <dbReference type="EMBL" id="KFC84302.1"/>
    </source>
</evidence>
<dbReference type="AlphaFoldDB" id="A0A085GKQ7"/>
<comment type="caution">
    <text evidence="2">The sequence shown here is derived from an EMBL/GenBank/DDBJ whole genome shotgun (WGS) entry which is preliminary data.</text>
</comment>
<dbReference type="Gene3D" id="3.10.450.50">
    <property type="match status" value="1"/>
</dbReference>
<reference evidence="2 3" key="1">
    <citation type="submission" date="2014-05" db="EMBL/GenBank/DDBJ databases">
        <title>ATOL: Assembling a taxonomically balanced genome-scale reconstruction of the evolutionary history of the Enterobacteriaceae.</title>
        <authorList>
            <person name="Plunkett G.III."/>
            <person name="Neeno-Eckwall E.C."/>
            <person name="Glasner J.D."/>
            <person name="Perna N.T."/>
        </authorList>
    </citation>
    <scope>NUCLEOTIDE SEQUENCE [LARGE SCALE GENOMIC DNA]</scope>
    <source>
        <strain evidence="2 3">ATCC 33852</strain>
    </source>
</reference>
<gene>
    <name evidence="2" type="ORF">GEAM_0898</name>
</gene>
<proteinExistence type="predicted"/>
<dbReference type="OrthoDB" id="1115105at2"/>
<organism evidence="2 3">
    <name type="scientific">Ewingella americana (strain ATCC 33852 / DSM 4580 / CCUG 14506 / JCM 5911 / LMG 7869 / NCTC 12157 / CDC 1468-78)</name>
    <dbReference type="NCBI Taxonomy" id="910964"/>
    <lineage>
        <taxon>Bacteria</taxon>
        <taxon>Pseudomonadati</taxon>
        <taxon>Pseudomonadota</taxon>
        <taxon>Gammaproteobacteria</taxon>
        <taxon>Enterobacterales</taxon>
        <taxon>Yersiniaceae</taxon>
        <taxon>Ewingella</taxon>
    </lineage>
</organism>
<sequence>MTLKVTESESVQKTLAQLAEVYRQLDQSSLPQLAQIYHPQVVFIDPVGQHDGIAALEGYFRQLLKSVNDCRFDIQQTLISGDEATLVWRMAYSHPSLKKGETLYLDGISHLKLAEGQVIYQRDYYDLGAMLYEHVPLLGRAVKALKARLKA</sequence>
<dbReference type="SUPFAM" id="SSF54427">
    <property type="entry name" value="NTF2-like"/>
    <property type="match status" value="1"/>
</dbReference>
<evidence type="ECO:0000313" key="3">
    <source>
        <dbReference type="Proteomes" id="UP000028640"/>
    </source>
</evidence>
<protein>
    <submittedName>
        <fullName evidence="2">Putative transcriptional regulator</fullName>
    </submittedName>
</protein>
<dbReference type="InterPro" id="IPR032710">
    <property type="entry name" value="NTF2-like_dom_sf"/>
</dbReference>
<name>A0A085GKQ7_EWIA3</name>
<dbReference type="GeneID" id="78379239"/>
<dbReference type="eggNOG" id="COG3631">
    <property type="taxonomic scope" value="Bacteria"/>
</dbReference>
<dbReference type="RefSeq" id="WP_034788797.1">
    <property type="nucleotide sequence ID" value="NZ_JMPJ01000029.1"/>
</dbReference>
<dbReference type="STRING" id="910964.GEAM_0898"/>
<feature type="domain" description="SnoaL-like" evidence="1">
    <location>
        <begin position="20"/>
        <end position="119"/>
    </location>
</feature>